<dbReference type="VEuPathDB" id="FungiDB:ATEG_03734"/>
<gene>
    <name evidence="3" type="ORF">ATEIFO6365_0011012500</name>
</gene>
<dbReference type="OrthoDB" id="5294180at2759"/>
<reference evidence="3 4" key="1">
    <citation type="submission" date="2020-01" db="EMBL/GenBank/DDBJ databases">
        <title>Aspergillus terreus IFO 6365 whole genome shotgun sequence.</title>
        <authorList>
            <person name="Kanamasa S."/>
            <person name="Takahashi H."/>
        </authorList>
    </citation>
    <scope>NUCLEOTIDE SEQUENCE [LARGE SCALE GENOMIC DNA]</scope>
    <source>
        <strain evidence="3 4">IFO 6365</strain>
    </source>
</reference>
<dbReference type="InterPro" id="IPR021858">
    <property type="entry name" value="Fun_TF"/>
</dbReference>
<evidence type="ECO:0000313" key="3">
    <source>
        <dbReference type="EMBL" id="GFF19866.1"/>
    </source>
</evidence>
<dbReference type="EMBL" id="BLJY01000011">
    <property type="protein sequence ID" value="GFF19866.1"/>
    <property type="molecule type" value="Genomic_DNA"/>
</dbReference>
<protein>
    <submittedName>
        <fullName evidence="3">C6 transcription factor rosa</fullName>
    </submittedName>
</protein>
<dbReference type="PANTHER" id="PTHR37534:SF12">
    <property type="entry name" value="ZN(2)-C6 FUNGAL-TYPE DOMAIN-CONTAINING PROTEIN"/>
    <property type="match status" value="1"/>
</dbReference>
<comment type="caution">
    <text evidence="3">The sequence shown here is derived from an EMBL/GenBank/DDBJ whole genome shotgun (WGS) entry which is preliminary data.</text>
</comment>
<dbReference type="PANTHER" id="PTHR37534">
    <property type="entry name" value="TRANSCRIPTIONAL ACTIVATOR PROTEIN UGA3"/>
    <property type="match status" value="1"/>
</dbReference>
<name>A0A5M3Z043_ASPTE</name>
<proteinExistence type="predicted"/>
<dbReference type="AlphaFoldDB" id="A0A5M3Z043"/>
<accession>A0A5M3Z043</accession>
<keyword evidence="2" id="KW-0539">Nucleus</keyword>
<evidence type="ECO:0000313" key="4">
    <source>
        <dbReference type="Proteomes" id="UP000452235"/>
    </source>
</evidence>
<evidence type="ECO:0000256" key="1">
    <source>
        <dbReference type="ARBA" id="ARBA00004123"/>
    </source>
</evidence>
<sequence>MTIEYMKQIHALAQRPAVTQEYDFNRPVLVAQQPSQMPPSLPTPVTPQDMGAKSNSQAVFNNTPYLQASPVPNFGLIPQPQLHTPIQTPDLPSNDWLQRSATFPQPYSPIDATGFMNQHRPLSASLHSLISLEDHDRPLLDHFVDHVIRVVFPILEIHRGGAARINEIIGSLQVNRSYLHCCLSAAAIHLKWSKDLEDQMDHDIMSHRYAAISQLCRLLNRGSGQMQVMDATLAMIFYHCSIGTMEDYLPDIPWNAHFQAVSNLVKKLQCPPTQLNVSLISWIDILGSTMLGETPQFSHTYRTKHLSGTSSGLQQLMGCEDRIMYLISEIACLESLKLEGQVDDMSIFSHISALNAQIDWTEPASLTLEMPYGPTGMINPEQLTKIISTLFRIAGRLYLFSIIPGFDPSDPSIMNLVSSIVDVLQYVPMGPTGFDRSIVWPLFIAGVYSVPSSNFRTVLAERAAALGYLATFGNFGRMHRVLKEVWRVGDEASLSTPVSGAMIPQESAFQLGYEAAGQQLQRPMRPQVHWREIMRRNKWDYLLM</sequence>
<dbReference type="Proteomes" id="UP000452235">
    <property type="component" value="Unassembled WGS sequence"/>
</dbReference>
<organism evidence="3 4">
    <name type="scientific">Aspergillus terreus</name>
    <dbReference type="NCBI Taxonomy" id="33178"/>
    <lineage>
        <taxon>Eukaryota</taxon>
        <taxon>Fungi</taxon>
        <taxon>Dikarya</taxon>
        <taxon>Ascomycota</taxon>
        <taxon>Pezizomycotina</taxon>
        <taxon>Eurotiomycetes</taxon>
        <taxon>Eurotiomycetidae</taxon>
        <taxon>Eurotiales</taxon>
        <taxon>Aspergillaceae</taxon>
        <taxon>Aspergillus</taxon>
        <taxon>Aspergillus subgen. Circumdati</taxon>
    </lineage>
</organism>
<dbReference type="Pfam" id="PF11951">
    <property type="entry name" value="Fungal_trans_2"/>
    <property type="match status" value="1"/>
</dbReference>
<evidence type="ECO:0000256" key="2">
    <source>
        <dbReference type="ARBA" id="ARBA00023242"/>
    </source>
</evidence>
<dbReference type="GO" id="GO:0005634">
    <property type="term" value="C:nucleus"/>
    <property type="evidence" value="ECO:0007669"/>
    <property type="project" value="UniProtKB-SubCell"/>
</dbReference>
<keyword evidence="4" id="KW-1185">Reference proteome</keyword>
<comment type="subcellular location">
    <subcellularLocation>
        <location evidence="1">Nucleus</location>
    </subcellularLocation>
</comment>